<dbReference type="PANTHER" id="PTHR12243">
    <property type="entry name" value="MADF DOMAIN TRANSCRIPTION FACTOR"/>
    <property type="match status" value="1"/>
</dbReference>
<dbReference type="GO" id="GO:0005634">
    <property type="term" value="C:nucleus"/>
    <property type="evidence" value="ECO:0007669"/>
    <property type="project" value="TreeGrafter"/>
</dbReference>
<dbReference type="EMBL" id="KQ977669">
    <property type="protein sequence ID" value="KYN00641.1"/>
    <property type="molecule type" value="Genomic_DNA"/>
</dbReference>
<dbReference type="Pfam" id="PF10545">
    <property type="entry name" value="MADF_DNA_bdg"/>
    <property type="match status" value="1"/>
</dbReference>
<gene>
    <name evidence="2" type="ORF">ALC62_08574</name>
</gene>
<name>A0A151IGU7_9HYME</name>
<protein>
    <submittedName>
        <fullName evidence="2">Transcription factor Adf-1</fullName>
    </submittedName>
</protein>
<dbReference type="GO" id="GO:0005667">
    <property type="term" value="C:transcription regulator complex"/>
    <property type="evidence" value="ECO:0007669"/>
    <property type="project" value="TreeGrafter"/>
</dbReference>
<dbReference type="InterPro" id="IPR039353">
    <property type="entry name" value="TF_Adf1"/>
</dbReference>
<dbReference type="SMART" id="SM00595">
    <property type="entry name" value="MADF"/>
    <property type="match status" value="1"/>
</dbReference>
<evidence type="ECO:0000313" key="3">
    <source>
        <dbReference type="Proteomes" id="UP000078542"/>
    </source>
</evidence>
<dbReference type="PROSITE" id="PS51029">
    <property type="entry name" value="MADF"/>
    <property type="match status" value="1"/>
</dbReference>
<dbReference type="PANTHER" id="PTHR12243:SF60">
    <property type="entry name" value="SI:CH211-15D5.12-RELATED"/>
    <property type="match status" value="1"/>
</dbReference>
<reference evidence="2 3" key="1">
    <citation type="submission" date="2016-03" db="EMBL/GenBank/DDBJ databases">
        <title>Cyphomyrmex costatus WGS genome.</title>
        <authorList>
            <person name="Nygaard S."/>
            <person name="Hu H."/>
            <person name="Boomsma J."/>
            <person name="Zhang G."/>
        </authorList>
    </citation>
    <scope>NUCLEOTIDE SEQUENCE [LARGE SCALE GENOMIC DNA]</scope>
    <source>
        <strain evidence="2">MS0001</strain>
        <tissue evidence="2">Whole body</tissue>
    </source>
</reference>
<sequence>MVHYEDDNEFNEVDTQNVVDEDMTFINDSVDEVDGDAILISLVQSHPYLYNKQLSDFKDSLKKENAWTEIAKILNMKVDECHTRWTRLRERYSREKKQRQEETTTGSEVSKRKAFEFFDNMQFLDPFVKKRRYGREWRYSVCF</sequence>
<evidence type="ECO:0000259" key="1">
    <source>
        <dbReference type="PROSITE" id="PS51029"/>
    </source>
</evidence>
<evidence type="ECO:0000313" key="2">
    <source>
        <dbReference type="EMBL" id="KYN00641.1"/>
    </source>
</evidence>
<accession>A0A151IGU7</accession>
<dbReference type="InterPro" id="IPR006578">
    <property type="entry name" value="MADF-dom"/>
</dbReference>
<organism evidence="2 3">
    <name type="scientific">Cyphomyrmex costatus</name>
    <dbReference type="NCBI Taxonomy" id="456900"/>
    <lineage>
        <taxon>Eukaryota</taxon>
        <taxon>Metazoa</taxon>
        <taxon>Ecdysozoa</taxon>
        <taxon>Arthropoda</taxon>
        <taxon>Hexapoda</taxon>
        <taxon>Insecta</taxon>
        <taxon>Pterygota</taxon>
        <taxon>Neoptera</taxon>
        <taxon>Endopterygota</taxon>
        <taxon>Hymenoptera</taxon>
        <taxon>Apocrita</taxon>
        <taxon>Aculeata</taxon>
        <taxon>Formicoidea</taxon>
        <taxon>Formicidae</taxon>
        <taxon>Myrmicinae</taxon>
        <taxon>Cyphomyrmex</taxon>
    </lineage>
</organism>
<proteinExistence type="predicted"/>
<feature type="domain" description="MADF" evidence="1">
    <location>
        <begin position="38"/>
        <end position="129"/>
    </location>
</feature>
<keyword evidence="3" id="KW-1185">Reference proteome</keyword>
<dbReference type="AlphaFoldDB" id="A0A151IGU7"/>
<dbReference type="Proteomes" id="UP000078542">
    <property type="component" value="Unassembled WGS sequence"/>
</dbReference>
<dbReference type="GO" id="GO:0006357">
    <property type="term" value="P:regulation of transcription by RNA polymerase II"/>
    <property type="evidence" value="ECO:0007669"/>
    <property type="project" value="TreeGrafter"/>
</dbReference>